<keyword evidence="2" id="KW-1185">Reference proteome</keyword>
<sequence>MNKLDSQWDLADVQDNIVSDKHGAHSREVQVEFGNSQESIQMCVQHSQHHHVLSLFLFQVQVQTQTQGQDLNNEANDLLFDTTKKNKKADIANVNKKDAENLLIEKQHKEQIHDKFQKIRKFNKKVLDEYNE</sequence>
<dbReference type="EMBL" id="ASPP01038585">
    <property type="protein sequence ID" value="ETO01329.1"/>
    <property type="molecule type" value="Genomic_DNA"/>
</dbReference>
<evidence type="ECO:0000313" key="2">
    <source>
        <dbReference type="Proteomes" id="UP000023152"/>
    </source>
</evidence>
<dbReference type="AlphaFoldDB" id="X6LI87"/>
<evidence type="ECO:0000313" key="1">
    <source>
        <dbReference type="EMBL" id="ETO01329.1"/>
    </source>
</evidence>
<organism evidence="1 2">
    <name type="scientific">Reticulomyxa filosa</name>
    <dbReference type="NCBI Taxonomy" id="46433"/>
    <lineage>
        <taxon>Eukaryota</taxon>
        <taxon>Sar</taxon>
        <taxon>Rhizaria</taxon>
        <taxon>Retaria</taxon>
        <taxon>Foraminifera</taxon>
        <taxon>Monothalamids</taxon>
        <taxon>Reticulomyxidae</taxon>
        <taxon>Reticulomyxa</taxon>
    </lineage>
</organism>
<reference evidence="1 2" key="1">
    <citation type="journal article" date="2013" name="Curr. Biol.">
        <title>The Genome of the Foraminiferan Reticulomyxa filosa.</title>
        <authorList>
            <person name="Glockner G."/>
            <person name="Hulsmann N."/>
            <person name="Schleicher M."/>
            <person name="Noegel A.A."/>
            <person name="Eichinger L."/>
            <person name="Gallinger C."/>
            <person name="Pawlowski J."/>
            <person name="Sierra R."/>
            <person name="Euteneuer U."/>
            <person name="Pillet L."/>
            <person name="Moustafa A."/>
            <person name="Platzer M."/>
            <person name="Groth M."/>
            <person name="Szafranski K."/>
            <person name="Schliwa M."/>
        </authorList>
    </citation>
    <scope>NUCLEOTIDE SEQUENCE [LARGE SCALE GENOMIC DNA]</scope>
</reference>
<comment type="caution">
    <text evidence="1">The sequence shown here is derived from an EMBL/GenBank/DDBJ whole genome shotgun (WGS) entry which is preliminary data.</text>
</comment>
<gene>
    <name evidence="1" type="ORF">RFI_36111</name>
</gene>
<dbReference type="Proteomes" id="UP000023152">
    <property type="component" value="Unassembled WGS sequence"/>
</dbReference>
<name>X6LI87_RETFI</name>
<proteinExistence type="predicted"/>
<accession>X6LI87</accession>
<protein>
    <submittedName>
        <fullName evidence="1">Uncharacterized protein</fullName>
    </submittedName>
</protein>